<feature type="chain" id="PRO_5034621275" evidence="2">
    <location>
        <begin position="19"/>
        <end position="327"/>
    </location>
</feature>
<evidence type="ECO:0000259" key="3">
    <source>
        <dbReference type="Pfam" id="PF20237"/>
    </source>
</evidence>
<keyword evidence="1" id="KW-1133">Transmembrane helix</keyword>
<keyword evidence="1" id="KW-0812">Transmembrane</keyword>
<proteinExistence type="predicted"/>
<evidence type="ECO:0000313" key="5">
    <source>
        <dbReference type="EMBL" id="KAF6807749.1"/>
    </source>
</evidence>
<sequence length="327" mass="34979">MIIKTLITATGLALAATAATIPARSIDSSAGVRLWANSTYPGGVGPEVQGFELSYAPTDDCLADVLLVPAGQGTPFRANNNTVGVAHFAGEDSPPAGMVIPLGGTATVPIGGPVQLKCSAGTPGVVLTDKGLDYPEETRPNGSFMACRDRARDRVFLSFYRAGQRPLYGCTVPLKFYIDWQGGYLAPASRVTRESDRETLIFREFDVKFDVLFAVNILYIESKTLRLKKKLLRLAPPHHRRVAFVRFEQQSISITVNLVTIGTAIAFLVGPIVALSFTPSPTTKLVMISTFAIAFASNIGLITTAKRAEISAATVACVTHLKPLGDH</sequence>
<name>A0A8H6J725_9PEZI</name>
<feature type="transmembrane region" description="Helical" evidence="1">
    <location>
        <begin position="254"/>
        <end position="278"/>
    </location>
</feature>
<dbReference type="AlphaFoldDB" id="A0A8H6J725"/>
<keyword evidence="6" id="KW-1185">Reference proteome</keyword>
<gene>
    <name evidence="5" type="ORF">CMUS01_14051</name>
</gene>
<dbReference type="InterPro" id="IPR057229">
    <property type="entry name" value="DUF7907"/>
</dbReference>
<feature type="domain" description="DUF6594" evidence="3">
    <location>
        <begin position="239"/>
        <end position="319"/>
    </location>
</feature>
<evidence type="ECO:0000313" key="6">
    <source>
        <dbReference type="Proteomes" id="UP000639643"/>
    </source>
</evidence>
<dbReference type="Proteomes" id="UP000639643">
    <property type="component" value="Unassembled WGS sequence"/>
</dbReference>
<keyword evidence="2" id="KW-0732">Signal</keyword>
<evidence type="ECO:0000259" key="4">
    <source>
        <dbReference type="Pfam" id="PF25484"/>
    </source>
</evidence>
<dbReference type="Pfam" id="PF20237">
    <property type="entry name" value="DUF6594"/>
    <property type="match status" value="1"/>
</dbReference>
<reference evidence="5" key="1">
    <citation type="journal article" date="2020" name="Phytopathology">
        <title>Genome Sequence Resources of Colletotrichum truncatum, C. plurivorum, C. musicola, and C. sojae: Four Species Pathogenic to Soybean (Glycine max).</title>
        <authorList>
            <person name="Rogerio F."/>
            <person name="Boufleur T.R."/>
            <person name="Ciampi-Guillardi M."/>
            <person name="Sukno S.A."/>
            <person name="Thon M.R."/>
            <person name="Massola Junior N.S."/>
            <person name="Baroncelli R."/>
        </authorList>
    </citation>
    <scope>NUCLEOTIDE SEQUENCE</scope>
    <source>
        <strain evidence="5">LFN0074</strain>
    </source>
</reference>
<feature type="transmembrane region" description="Helical" evidence="1">
    <location>
        <begin position="285"/>
        <end position="305"/>
    </location>
</feature>
<dbReference type="EMBL" id="WIGM01000962">
    <property type="protein sequence ID" value="KAF6807749.1"/>
    <property type="molecule type" value="Genomic_DNA"/>
</dbReference>
<dbReference type="Pfam" id="PF25484">
    <property type="entry name" value="DUF7907"/>
    <property type="match status" value="1"/>
</dbReference>
<feature type="domain" description="DUF7907" evidence="4">
    <location>
        <begin position="30"/>
        <end position="151"/>
    </location>
</feature>
<accession>A0A8H6J725</accession>
<organism evidence="5 6">
    <name type="scientific">Colletotrichum musicola</name>
    <dbReference type="NCBI Taxonomy" id="2175873"/>
    <lineage>
        <taxon>Eukaryota</taxon>
        <taxon>Fungi</taxon>
        <taxon>Dikarya</taxon>
        <taxon>Ascomycota</taxon>
        <taxon>Pezizomycotina</taxon>
        <taxon>Sordariomycetes</taxon>
        <taxon>Hypocreomycetidae</taxon>
        <taxon>Glomerellales</taxon>
        <taxon>Glomerellaceae</taxon>
        <taxon>Colletotrichum</taxon>
        <taxon>Colletotrichum orchidearum species complex</taxon>
    </lineage>
</organism>
<keyword evidence="1" id="KW-0472">Membrane</keyword>
<comment type="caution">
    <text evidence="5">The sequence shown here is derived from an EMBL/GenBank/DDBJ whole genome shotgun (WGS) entry which is preliminary data.</text>
</comment>
<evidence type="ECO:0000256" key="2">
    <source>
        <dbReference type="SAM" id="SignalP"/>
    </source>
</evidence>
<protein>
    <submittedName>
        <fullName evidence="5">Uncharacterized protein</fullName>
    </submittedName>
</protein>
<feature type="signal peptide" evidence="2">
    <location>
        <begin position="1"/>
        <end position="18"/>
    </location>
</feature>
<dbReference type="InterPro" id="IPR046529">
    <property type="entry name" value="DUF6594"/>
</dbReference>
<dbReference type="OrthoDB" id="3518533at2759"/>
<evidence type="ECO:0000256" key="1">
    <source>
        <dbReference type="SAM" id="Phobius"/>
    </source>
</evidence>